<dbReference type="Proteomes" id="UP000034601">
    <property type="component" value="Unassembled WGS sequence"/>
</dbReference>
<dbReference type="PANTHER" id="PTHR43630">
    <property type="entry name" value="POLY-BETA-1,6-N-ACETYL-D-GLUCOSAMINE SYNTHASE"/>
    <property type="match status" value="1"/>
</dbReference>
<feature type="domain" description="Glycosyltransferase 2-like" evidence="2">
    <location>
        <begin position="7"/>
        <end position="128"/>
    </location>
</feature>
<reference evidence="3 4" key="1">
    <citation type="journal article" date="2015" name="Nature">
        <title>rRNA introns, odd ribosomes, and small enigmatic genomes across a large radiation of phyla.</title>
        <authorList>
            <person name="Brown C.T."/>
            <person name="Hug L.A."/>
            <person name="Thomas B.C."/>
            <person name="Sharon I."/>
            <person name="Castelle C.J."/>
            <person name="Singh A."/>
            <person name="Wilkins M.J."/>
            <person name="Williams K.H."/>
            <person name="Banfield J.F."/>
        </authorList>
    </citation>
    <scope>NUCLEOTIDE SEQUENCE [LARGE SCALE GENOMIC DNA]</scope>
</reference>
<dbReference type="SUPFAM" id="SSF53448">
    <property type="entry name" value="Nucleotide-diphospho-sugar transferases"/>
    <property type="match status" value="1"/>
</dbReference>
<keyword evidence="1" id="KW-0812">Transmembrane</keyword>
<organism evidence="3 4">
    <name type="scientific">Candidatus Daviesbacteria bacterium GW2011_GWA2_40_9</name>
    <dbReference type="NCBI Taxonomy" id="1618424"/>
    <lineage>
        <taxon>Bacteria</taxon>
        <taxon>Candidatus Daviesiibacteriota</taxon>
    </lineage>
</organism>
<dbReference type="InterPro" id="IPR001173">
    <property type="entry name" value="Glyco_trans_2-like"/>
</dbReference>
<comment type="caution">
    <text evidence="3">The sequence shown here is derived from an EMBL/GenBank/DDBJ whole genome shotgun (WGS) entry which is preliminary data.</text>
</comment>
<accession>A0A0G0X5Z3</accession>
<dbReference type="AlphaFoldDB" id="A0A0G0X5Z3"/>
<evidence type="ECO:0000313" key="3">
    <source>
        <dbReference type="EMBL" id="KKR83062.1"/>
    </source>
</evidence>
<evidence type="ECO:0000259" key="2">
    <source>
        <dbReference type="Pfam" id="PF00535"/>
    </source>
</evidence>
<keyword evidence="1" id="KW-1133">Transmembrane helix</keyword>
<gene>
    <name evidence="3" type="ORF">UU29_C0008G0171</name>
</gene>
<keyword evidence="3" id="KW-0808">Transferase</keyword>
<dbReference type="PANTHER" id="PTHR43630:SF2">
    <property type="entry name" value="GLYCOSYLTRANSFERASE"/>
    <property type="match status" value="1"/>
</dbReference>
<sequence length="273" mass="31572">MTDPLVSVIITTRNSEKTLKALLQSIKEQSYIAVEIIVVDNNSTDKTVKIGRAFTKKVFNRGPERSAQRNFGAKKALGKYLLVLDSDMILTKDVIRECVEQLEKSFSHQAIIIPERSFGEGFWAKTKAWEREINQGEDYFEAARFFPKELFLKLGGYDEELTGPEDWDLPQRLSKEYPPGRIKSFILHNEDCPTLIKLAKRKYYYGLSAHKYLKKQQIFPLNQKTVYFLRPAFYRQWKKIIFHPVISFGMMVMLLAETIGGGLGYLIGRLKDE</sequence>
<keyword evidence="3" id="KW-0328">Glycosyltransferase</keyword>
<dbReference type="Gene3D" id="3.90.550.10">
    <property type="entry name" value="Spore Coat Polysaccharide Biosynthesis Protein SpsA, Chain A"/>
    <property type="match status" value="1"/>
</dbReference>
<dbReference type="Pfam" id="PF00535">
    <property type="entry name" value="Glycos_transf_2"/>
    <property type="match status" value="1"/>
</dbReference>
<proteinExistence type="predicted"/>
<keyword evidence="1" id="KW-0472">Membrane</keyword>
<feature type="transmembrane region" description="Helical" evidence="1">
    <location>
        <begin position="240"/>
        <end position="267"/>
    </location>
</feature>
<dbReference type="InterPro" id="IPR029044">
    <property type="entry name" value="Nucleotide-diphossugar_trans"/>
</dbReference>
<evidence type="ECO:0000256" key="1">
    <source>
        <dbReference type="SAM" id="Phobius"/>
    </source>
</evidence>
<dbReference type="GO" id="GO:0016757">
    <property type="term" value="F:glycosyltransferase activity"/>
    <property type="evidence" value="ECO:0007669"/>
    <property type="project" value="UniProtKB-KW"/>
</dbReference>
<dbReference type="EMBL" id="LCAB01000008">
    <property type="protein sequence ID" value="KKR83062.1"/>
    <property type="molecule type" value="Genomic_DNA"/>
</dbReference>
<protein>
    <submittedName>
        <fullName evidence="3">Putative beta-1,3-galactosyltransferase</fullName>
    </submittedName>
</protein>
<name>A0A0G0X5Z3_9BACT</name>
<evidence type="ECO:0000313" key="4">
    <source>
        <dbReference type="Proteomes" id="UP000034601"/>
    </source>
</evidence>